<dbReference type="GO" id="GO:0006508">
    <property type="term" value="P:proteolysis"/>
    <property type="evidence" value="ECO:0007669"/>
    <property type="project" value="UniProtKB-KW"/>
</dbReference>
<dbReference type="PROSITE" id="PS51892">
    <property type="entry name" value="SUBTILASE"/>
    <property type="match status" value="1"/>
</dbReference>
<keyword evidence="3" id="KW-0479">Metal-binding</keyword>
<keyword evidence="4 6" id="KW-0378">Hydrolase</keyword>
<dbReference type="STRING" id="54914.AV540_23115"/>
<reference evidence="9 10" key="1">
    <citation type="submission" date="2019-06" db="EMBL/GenBank/DDBJ databases">
        <title>Whole genome shotgun sequence of Brevibacillus parabrevis NBRC 12334.</title>
        <authorList>
            <person name="Hosoyama A."/>
            <person name="Uohara A."/>
            <person name="Ohji S."/>
            <person name="Ichikawa N."/>
        </authorList>
    </citation>
    <scope>NUCLEOTIDE SEQUENCE [LARGE SCALE GENOMIC DNA]</scope>
    <source>
        <strain evidence="9 10">NBRC 12334</strain>
    </source>
</reference>
<dbReference type="GO" id="GO:0004252">
    <property type="term" value="F:serine-type endopeptidase activity"/>
    <property type="evidence" value="ECO:0007669"/>
    <property type="project" value="UniProtKB-UniRule"/>
</dbReference>
<dbReference type="PRINTS" id="PR00723">
    <property type="entry name" value="SUBTILISIN"/>
</dbReference>
<evidence type="ECO:0000313" key="9">
    <source>
        <dbReference type="EMBL" id="GEB31520.1"/>
    </source>
</evidence>
<dbReference type="Gene3D" id="3.40.50.200">
    <property type="entry name" value="Peptidase S8/S53 domain"/>
    <property type="match status" value="1"/>
</dbReference>
<organism evidence="9 10">
    <name type="scientific">Brevibacillus parabrevis</name>
    <dbReference type="NCBI Taxonomy" id="54914"/>
    <lineage>
        <taxon>Bacteria</taxon>
        <taxon>Bacillati</taxon>
        <taxon>Bacillota</taxon>
        <taxon>Bacilli</taxon>
        <taxon>Bacillales</taxon>
        <taxon>Paenibacillaceae</taxon>
        <taxon>Brevibacillus</taxon>
    </lineage>
</organism>
<keyword evidence="10" id="KW-1185">Reference proteome</keyword>
<name>A0A4Y3PAI4_BREPA</name>
<evidence type="ECO:0000256" key="5">
    <source>
        <dbReference type="ARBA" id="ARBA00022825"/>
    </source>
</evidence>
<dbReference type="Pfam" id="PF00082">
    <property type="entry name" value="Peptidase_S8"/>
    <property type="match status" value="1"/>
</dbReference>
<evidence type="ECO:0000256" key="3">
    <source>
        <dbReference type="ARBA" id="ARBA00022723"/>
    </source>
</evidence>
<dbReference type="InterPro" id="IPR034202">
    <property type="entry name" value="Subtilisin_Carlsberg-like"/>
</dbReference>
<evidence type="ECO:0000259" key="8">
    <source>
        <dbReference type="Pfam" id="PF00082"/>
    </source>
</evidence>
<dbReference type="GO" id="GO:0046872">
    <property type="term" value="F:metal ion binding"/>
    <property type="evidence" value="ECO:0007669"/>
    <property type="project" value="UniProtKB-KW"/>
</dbReference>
<evidence type="ECO:0000256" key="1">
    <source>
        <dbReference type="ARBA" id="ARBA00011073"/>
    </source>
</evidence>
<evidence type="ECO:0000313" key="10">
    <source>
        <dbReference type="Proteomes" id="UP000316882"/>
    </source>
</evidence>
<dbReference type="InterPro" id="IPR023828">
    <property type="entry name" value="Peptidase_S8_Ser-AS"/>
</dbReference>
<dbReference type="SUPFAM" id="SSF52743">
    <property type="entry name" value="Subtilisin-like"/>
    <property type="match status" value="1"/>
</dbReference>
<feature type="active site" description="Charge relay system" evidence="6">
    <location>
        <position position="293"/>
    </location>
</feature>
<protein>
    <recommendedName>
        <fullName evidence="8">Peptidase S8/S53 domain-containing protein</fullName>
    </recommendedName>
</protein>
<dbReference type="PANTHER" id="PTHR43806:SF11">
    <property type="entry name" value="CEREVISIN-RELATED"/>
    <property type="match status" value="1"/>
</dbReference>
<dbReference type="InterPro" id="IPR023827">
    <property type="entry name" value="Peptidase_S8_Asp-AS"/>
</dbReference>
<keyword evidence="2 6" id="KW-0645">Protease</keyword>
<comment type="caution">
    <text evidence="9">The sequence shown here is derived from an EMBL/GenBank/DDBJ whole genome shotgun (WGS) entry which is preliminary data.</text>
</comment>
<dbReference type="AlphaFoldDB" id="A0A4Y3PAI4"/>
<dbReference type="InterPro" id="IPR050131">
    <property type="entry name" value="Peptidase_S8_subtilisin-like"/>
</dbReference>
<feature type="active site" description="Charge relay system" evidence="6">
    <location>
        <position position="141"/>
    </location>
</feature>
<accession>A0A4Y3PAI4</accession>
<dbReference type="PROSITE" id="PS00136">
    <property type="entry name" value="SUBTILASE_ASP"/>
    <property type="match status" value="1"/>
</dbReference>
<dbReference type="EMBL" id="BJMH01000004">
    <property type="protein sequence ID" value="GEB31520.1"/>
    <property type="molecule type" value="Genomic_DNA"/>
</dbReference>
<dbReference type="RefSeq" id="WP_122965766.1">
    <property type="nucleotide sequence ID" value="NZ_BJMH01000004.1"/>
</dbReference>
<feature type="active site" description="Charge relay system" evidence="6">
    <location>
        <position position="113"/>
    </location>
</feature>
<gene>
    <name evidence="9" type="ORF">BPA01_11000</name>
</gene>
<dbReference type="PROSITE" id="PS00138">
    <property type="entry name" value="SUBTILASE_SER"/>
    <property type="match status" value="1"/>
</dbReference>
<evidence type="ECO:0000256" key="2">
    <source>
        <dbReference type="ARBA" id="ARBA00022670"/>
    </source>
</evidence>
<dbReference type="InterPro" id="IPR036852">
    <property type="entry name" value="Peptidase_S8/S53_dom_sf"/>
</dbReference>
<dbReference type="Proteomes" id="UP000316882">
    <property type="component" value="Unassembled WGS sequence"/>
</dbReference>
<dbReference type="InterPro" id="IPR015500">
    <property type="entry name" value="Peptidase_S8_subtilisin-rel"/>
</dbReference>
<dbReference type="PROSITE" id="PS00137">
    <property type="entry name" value="SUBTILASE_HIS"/>
    <property type="match status" value="1"/>
</dbReference>
<sequence>MKIISFQRETSFHDILSDLQKKVMTKTERLPWRCFDDWACLCIKDNIYEQHCEHFRRYQAMVEENVTVSVHAQAQTVTQTEGEDEIPWGVRYVGAQKLWRKGRGEGVKVAVIDTGISRDHFDLKDRIKGGVHFVRGKQNEHGTHVAGIIVAEMNQRGIVGVSPEAHLYDVRAFDHEGKASLSTILQALHWSIANKMDVINMSFGMPQYSEALARAVEKAKEHGIVMVASAGNSGGEVEYPAKYKGVLGVSAIDQSGRLASFSSRGRGANTKAPGVEILSTWPGNQFKKLNGTSMAAPHVSGLMALEIGRKRNKAK</sequence>
<keyword evidence="5 6" id="KW-0720">Serine protease</keyword>
<proteinExistence type="inferred from homology"/>
<dbReference type="InterPro" id="IPR000209">
    <property type="entry name" value="Peptidase_S8/S53_dom"/>
</dbReference>
<comment type="similarity">
    <text evidence="1 6 7">Belongs to the peptidase S8 family.</text>
</comment>
<dbReference type="InterPro" id="IPR022398">
    <property type="entry name" value="Peptidase_S8_His-AS"/>
</dbReference>
<feature type="domain" description="Peptidase S8/S53" evidence="8">
    <location>
        <begin position="104"/>
        <end position="305"/>
    </location>
</feature>
<dbReference type="PANTHER" id="PTHR43806">
    <property type="entry name" value="PEPTIDASE S8"/>
    <property type="match status" value="1"/>
</dbReference>
<evidence type="ECO:0000256" key="6">
    <source>
        <dbReference type="PROSITE-ProRule" id="PRU01240"/>
    </source>
</evidence>
<evidence type="ECO:0000256" key="7">
    <source>
        <dbReference type="RuleBase" id="RU003355"/>
    </source>
</evidence>
<dbReference type="CDD" id="cd07477">
    <property type="entry name" value="Peptidases_S8_Subtilisin_subset"/>
    <property type="match status" value="1"/>
</dbReference>
<evidence type="ECO:0000256" key="4">
    <source>
        <dbReference type="ARBA" id="ARBA00022801"/>
    </source>
</evidence>